<dbReference type="InterPro" id="IPR023214">
    <property type="entry name" value="HAD_sf"/>
</dbReference>
<gene>
    <name evidence="3" type="ORF">SAMEA4384070_01632</name>
</gene>
<dbReference type="GO" id="GO:0046872">
    <property type="term" value="F:metal ion binding"/>
    <property type="evidence" value="ECO:0007669"/>
    <property type="project" value="UniProtKB-KW"/>
</dbReference>
<keyword evidence="3" id="KW-0378">Hydrolase</keyword>
<keyword evidence="4" id="KW-1185">Reference proteome</keyword>
<dbReference type="GO" id="GO:0016787">
    <property type="term" value="F:hydrolase activity"/>
    <property type="evidence" value="ECO:0007669"/>
    <property type="project" value="UniProtKB-KW"/>
</dbReference>
<accession>A0A240BRV5</accession>
<dbReference type="InterPro" id="IPR036412">
    <property type="entry name" value="HAD-like_sf"/>
</dbReference>
<protein>
    <submittedName>
        <fullName evidence="3">HAD hydrolase, family IB</fullName>
    </submittedName>
</protein>
<dbReference type="EMBL" id="LT906479">
    <property type="protein sequence ID" value="SNV97656.1"/>
    <property type="molecule type" value="Genomic_DNA"/>
</dbReference>
<dbReference type="AlphaFoldDB" id="A0A240BRV5"/>
<proteinExistence type="predicted"/>
<sequence length="202" mass="23456">MKYIAYDLDGTLVKFNTFKVWIILSFLLSFVFFRFSFLKRFIGFVRLRKQRKLDRVGFKAAVLAIQVGSPFWKKVGKLYGNYLAIFSLRRDLLALHKDAIRCLATAAPDIYVIPFSQKAGVFDTVIYSHFVSDNTFIETLNEEKKKAVLKVFSSNPDFLFTDHYDDFPLINACKFTYLVSPDPASKKKLVERLSQENYQIID</sequence>
<evidence type="ECO:0000256" key="1">
    <source>
        <dbReference type="ARBA" id="ARBA00022723"/>
    </source>
</evidence>
<dbReference type="RefSeq" id="WP_095096632.1">
    <property type="nucleotide sequence ID" value="NZ_CAMIQD010000002.1"/>
</dbReference>
<feature type="transmembrane region" description="Helical" evidence="2">
    <location>
        <begin position="20"/>
        <end position="42"/>
    </location>
</feature>
<keyword evidence="2" id="KW-0472">Membrane</keyword>
<dbReference type="GeneID" id="75026799"/>
<dbReference type="OrthoDB" id="6497455at2"/>
<dbReference type="KEGG" id="sfj:SAMEA4384070_1632"/>
<reference evidence="3 4" key="1">
    <citation type="submission" date="2017-06" db="EMBL/GenBank/DDBJ databases">
        <authorList>
            <consortium name="Pathogen Informatics"/>
        </authorList>
    </citation>
    <scope>NUCLEOTIDE SEQUENCE [LARGE SCALE GENOMIC DNA]</scope>
    <source>
        <strain evidence="3 4">NCTC12148</strain>
    </source>
</reference>
<evidence type="ECO:0000313" key="3">
    <source>
        <dbReference type="EMBL" id="SNV97656.1"/>
    </source>
</evidence>
<evidence type="ECO:0000313" key="4">
    <source>
        <dbReference type="Proteomes" id="UP000215134"/>
    </source>
</evidence>
<dbReference type="SUPFAM" id="SSF56784">
    <property type="entry name" value="HAD-like"/>
    <property type="match status" value="1"/>
</dbReference>
<evidence type="ECO:0000256" key="2">
    <source>
        <dbReference type="SAM" id="Phobius"/>
    </source>
</evidence>
<keyword evidence="1" id="KW-0479">Metal-binding</keyword>
<keyword evidence="2" id="KW-0812">Transmembrane</keyword>
<name>A0A240BRV5_SERFI</name>
<keyword evidence="2" id="KW-1133">Transmembrane helix</keyword>
<dbReference type="Gene3D" id="1.20.1440.100">
    <property type="entry name" value="SG protein - dephosphorylation function"/>
    <property type="match status" value="1"/>
</dbReference>
<organism evidence="3 4">
    <name type="scientific">Serratia ficaria</name>
    <dbReference type="NCBI Taxonomy" id="61651"/>
    <lineage>
        <taxon>Bacteria</taxon>
        <taxon>Pseudomonadati</taxon>
        <taxon>Pseudomonadota</taxon>
        <taxon>Gammaproteobacteria</taxon>
        <taxon>Enterobacterales</taxon>
        <taxon>Yersiniaceae</taxon>
        <taxon>Serratia</taxon>
    </lineage>
</organism>
<dbReference type="Gene3D" id="3.40.50.1000">
    <property type="entry name" value="HAD superfamily/HAD-like"/>
    <property type="match status" value="1"/>
</dbReference>
<dbReference type="Proteomes" id="UP000215134">
    <property type="component" value="Chromosome 1"/>
</dbReference>
<dbReference type="Pfam" id="PF12710">
    <property type="entry name" value="HAD"/>
    <property type="match status" value="1"/>
</dbReference>